<protein>
    <submittedName>
        <fullName evidence="1">Uncharacterized protein</fullName>
    </submittedName>
</protein>
<sequence>MYLFLIAYFYDNTTRFQQWKNEIKRVASLLNRNFYTNKIDGVTIQYVLHGGLVAAIQHAGAAVFIMKPPSPHPFFTPLQLPAPETACRPGATANKSFLWCSL</sequence>
<dbReference type="EMBL" id="FLUQ01000001">
    <property type="protein sequence ID" value="SBV92030.1"/>
    <property type="molecule type" value="Genomic_DNA"/>
</dbReference>
<dbReference type="AlphaFoldDB" id="A0A212IXZ8"/>
<proteinExistence type="predicted"/>
<name>A0A212IXZ8_9DELT</name>
<accession>A0A212IXZ8</accession>
<reference evidence="1" key="1">
    <citation type="submission" date="2016-04" db="EMBL/GenBank/DDBJ databases">
        <authorList>
            <person name="Evans L.H."/>
            <person name="Alamgir A."/>
            <person name="Owens N."/>
            <person name="Weber N.D."/>
            <person name="Virtaneva K."/>
            <person name="Barbian K."/>
            <person name="Babar A."/>
            <person name="Rosenke K."/>
        </authorList>
    </citation>
    <scope>NUCLEOTIDE SEQUENCE</scope>
    <source>
        <strain evidence="1">86</strain>
    </source>
</reference>
<gene>
    <name evidence="1" type="ORF">KL86DPRO_10291</name>
</gene>
<evidence type="ECO:0000313" key="1">
    <source>
        <dbReference type="EMBL" id="SBV92030.1"/>
    </source>
</evidence>
<organism evidence="1">
    <name type="scientific">uncultured delta proteobacterium</name>
    <dbReference type="NCBI Taxonomy" id="34034"/>
    <lineage>
        <taxon>Bacteria</taxon>
        <taxon>Deltaproteobacteria</taxon>
        <taxon>environmental samples</taxon>
    </lineage>
</organism>